<evidence type="ECO:0000256" key="1">
    <source>
        <dbReference type="SAM" id="MobiDB-lite"/>
    </source>
</evidence>
<feature type="region of interest" description="Disordered" evidence="1">
    <location>
        <begin position="146"/>
        <end position="171"/>
    </location>
</feature>
<dbReference type="AlphaFoldDB" id="A0A8S9X7E8"/>
<evidence type="ECO:0000313" key="2">
    <source>
        <dbReference type="EMBL" id="KAF6205030.1"/>
    </source>
</evidence>
<proteinExistence type="predicted"/>
<comment type="caution">
    <text evidence="2">The sequence shown here is derived from an EMBL/GenBank/DDBJ whole genome shotgun (WGS) entry which is preliminary data.</text>
</comment>
<organism evidence="2 3">
    <name type="scientific">Apolygus lucorum</name>
    <name type="common">Small green plant bug</name>
    <name type="synonym">Lygocoris lucorum</name>
    <dbReference type="NCBI Taxonomy" id="248454"/>
    <lineage>
        <taxon>Eukaryota</taxon>
        <taxon>Metazoa</taxon>
        <taxon>Ecdysozoa</taxon>
        <taxon>Arthropoda</taxon>
        <taxon>Hexapoda</taxon>
        <taxon>Insecta</taxon>
        <taxon>Pterygota</taxon>
        <taxon>Neoptera</taxon>
        <taxon>Paraneoptera</taxon>
        <taxon>Hemiptera</taxon>
        <taxon>Heteroptera</taxon>
        <taxon>Panheteroptera</taxon>
        <taxon>Cimicomorpha</taxon>
        <taxon>Miridae</taxon>
        <taxon>Mirini</taxon>
        <taxon>Apolygus</taxon>
    </lineage>
</organism>
<accession>A0A8S9X7E8</accession>
<evidence type="ECO:0000313" key="3">
    <source>
        <dbReference type="Proteomes" id="UP000466442"/>
    </source>
</evidence>
<name>A0A8S9X7E8_APOLU</name>
<feature type="region of interest" description="Disordered" evidence="1">
    <location>
        <begin position="71"/>
        <end position="106"/>
    </location>
</feature>
<sequence length="171" mass="19411">MSRCPPPVPRRHPSTRLTRCPPPVPPRHPSTRLTRRPPPVPPRDPATRLCCNPERAPRNLEFWQNMERENMGRTQGGCLKIPRPRYVDSRQSYPPSPPRYPAPRYPPGSPIYDEICRYGSINRPLADFPDPYESINLEGYAPPLYEEPSYEEIGPGADIGPGARIGPETYC</sequence>
<feature type="compositionally biased region" description="Pro residues" evidence="1">
    <location>
        <begin position="94"/>
        <end position="106"/>
    </location>
</feature>
<dbReference type="Proteomes" id="UP000466442">
    <property type="component" value="Linkage Group LG9"/>
</dbReference>
<reference evidence="2" key="1">
    <citation type="journal article" date="2021" name="Mol. Ecol. Resour.">
        <title>Apolygus lucorum genome provides insights into omnivorousness and mesophyll feeding.</title>
        <authorList>
            <person name="Liu Y."/>
            <person name="Liu H."/>
            <person name="Wang H."/>
            <person name="Huang T."/>
            <person name="Liu B."/>
            <person name="Yang B."/>
            <person name="Yin L."/>
            <person name="Li B."/>
            <person name="Zhang Y."/>
            <person name="Zhang S."/>
            <person name="Jiang F."/>
            <person name="Zhang X."/>
            <person name="Ren Y."/>
            <person name="Wang B."/>
            <person name="Wang S."/>
            <person name="Lu Y."/>
            <person name="Wu K."/>
            <person name="Fan W."/>
            <person name="Wang G."/>
        </authorList>
    </citation>
    <scope>NUCLEOTIDE SEQUENCE</scope>
    <source>
        <strain evidence="2">12Hb</strain>
    </source>
</reference>
<dbReference type="EMBL" id="WIXP02000009">
    <property type="protein sequence ID" value="KAF6205030.1"/>
    <property type="molecule type" value="Genomic_DNA"/>
</dbReference>
<protein>
    <submittedName>
        <fullName evidence="2">Uncharacterized protein</fullName>
    </submittedName>
</protein>
<keyword evidence="3" id="KW-1185">Reference proteome</keyword>
<gene>
    <name evidence="2" type="ORF">GE061_019197</name>
</gene>
<feature type="region of interest" description="Disordered" evidence="1">
    <location>
        <begin position="1"/>
        <end position="51"/>
    </location>
</feature>